<dbReference type="Gene3D" id="1.10.510.10">
    <property type="entry name" value="Transferase(Phosphotransferase) domain 1"/>
    <property type="match status" value="2"/>
</dbReference>
<feature type="compositionally biased region" description="Low complexity" evidence="1">
    <location>
        <begin position="452"/>
        <end position="484"/>
    </location>
</feature>
<dbReference type="PANTHER" id="PTHR46863">
    <property type="entry name" value="OS09G0572100 PROTEIN"/>
    <property type="match status" value="1"/>
</dbReference>
<feature type="region of interest" description="Disordered" evidence="1">
    <location>
        <begin position="431"/>
        <end position="484"/>
    </location>
</feature>
<dbReference type="Pfam" id="PF07714">
    <property type="entry name" value="PK_Tyr_Ser-Thr"/>
    <property type="match status" value="1"/>
</dbReference>
<feature type="compositionally biased region" description="Low complexity" evidence="1">
    <location>
        <begin position="434"/>
        <end position="444"/>
    </location>
</feature>
<dbReference type="GO" id="GO:0005524">
    <property type="term" value="F:ATP binding"/>
    <property type="evidence" value="ECO:0007669"/>
    <property type="project" value="InterPro"/>
</dbReference>
<reference evidence="3" key="1">
    <citation type="submission" date="2019-03" db="EMBL/GenBank/DDBJ databases">
        <authorList>
            <person name="Mank J."/>
            <person name="Almeida P."/>
        </authorList>
    </citation>
    <scope>NUCLEOTIDE SEQUENCE</scope>
    <source>
        <strain evidence="3">78183</strain>
    </source>
</reference>
<evidence type="ECO:0000259" key="2">
    <source>
        <dbReference type="PROSITE" id="PS50011"/>
    </source>
</evidence>
<dbReference type="InterPro" id="IPR011009">
    <property type="entry name" value="Kinase-like_dom_sf"/>
</dbReference>
<evidence type="ECO:0000313" key="3">
    <source>
        <dbReference type="EMBL" id="VFU43301.1"/>
    </source>
</evidence>
<gene>
    <name evidence="3" type="ORF">SVIM_LOCUS263851</name>
</gene>
<dbReference type="Pfam" id="PF00069">
    <property type="entry name" value="Pkinase"/>
    <property type="match status" value="1"/>
</dbReference>
<dbReference type="InterPro" id="IPR000719">
    <property type="entry name" value="Prot_kinase_dom"/>
</dbReference>
<dbReference type="SUPFAM" id="SSF56112">
    <property type="entry name" value="Protein kinase-like (PK-like)"/>
    <property type="match status" value="2"/>
</dbReference>
<protein>
    <recommendedName>
        <fullName evidence="2">Protein kinase domain-containing protein</fullName>
    </recommendedName>
</protein>
<feature type="compositionally biased region" description="Low complexity" evidence="1">
    <location>
        <begin position="33"/>
        <end position="45"/>
    </location>
</feature>
<dbReference type="PANTHER" id="PTHR46863:SF2">
    <property type="entry name" value="LYSM DOMAIN RECEPTOR-LIKE KINASE 3"/>
    <property type="match status" value="1"/>
</dbReference>
<feature type="domain" description="Protein kinase" evidence="2">
    <location>
        <begin position="521"/>
        <end position="811"/>
    </location>
</feature>
<dbReference type="PROSITE" id="PS50011">
    <property type="entry name" value="PROTEIN_KINASE_DOM"/>
    <property type="match status" value="2"/>
</dbReference>
<evidence type="ECO:0000256" key="1">
    <source>
        <dbReference type="SAM" id="MobiDB-lite"/>
    </source>
</evidence>
<organism evidence="3">
    <name type="scientific">Salix viminalis</name>
    <name type="common">Common osier</name>
    <name type="synonym">Basket willow</name>
    <dbReference type="NCBI Taxonomy" id="40686"/>
    <lineage>
        <taxon>Eukaryota</taxon>
        <taxon>Viridiplantae</taxon>
        <taxon>Streptophyta</taxon>
        <taxon>Embryophyta</taxon>
        <taxon>Tracheophyta</taxon>
        <taxon>Spermatophyta</taxon>
        <taxon>Magnoliopsida</taxon>
        <taxon>eudicotyledons</taxon>
        <taxon>Gunneridae</taxon>
        <taxon>Pentapetalae</taxon>
        <taxon>rosids</taxon>
        <taxon>fabids</taxon>
        <taxon>Malpighiales</taxon>
        <taxon>Salicaceae</taxon>
        <taxon>Saliceae</taxon>
        <taxon>Salix</taxon>
    </lineage>
</organism>
<feature type="region of interest" description="Disordered" evidence="1">
    <location>
        <begin position="1"/>
        <end position="45"/>
    </location>
</feature>
<dbReference type="InterPro" id="IPR001245">
    <property type="entry name" value="Ser-Thr/Tyr_kinase_cat_dom"/>
</dbReference>
<dbReference type="AlphaFoldDB" id="A0A6N2M5U7"/>
<sequence>MCKSKKSTNTISSATAPKSMADKSLRSPQHTASSSSSTSSYINPSSSTYNYPSTNYSQKYPSTNYSPKHPSTSKSWSFSSKTSLSNLKDSLPENPHIYDFSEISKATNNFVQKPFSSSSSSISWRCSIRGKELILFQRKFRRQIELPELQQRLLTICRSHHSSVIKLLGASTSGNYIYLAYEYVNGANLATCLRNPQNPSYTVLSSWLSRMQIATDIANGLDYIHHCSGLNSEFVHNHIKSSSILVTEDSLNAKICHFGTAELCGEIVGKEVSSSKKFGRSNSKVMKIEGTRGYMAPEFQASGFTTQKCDVYAFGVVILELVSGEEALRYVFDEGGGAYKRISVIERARGVMAVGGGELRKWVDKRMKDSYPVEVAERMLLLGLECVDDDPEKRPDMGLVDGRVSKLYLESKNWAEKIGLPTDFSIRDMINNLSPKPKTSESLKPSPPPPASTAATSSSSASSSINQSSSNYPSTDDSSTCTEASNSLSFSSKTSLSSLKDSLPENPHIYGLSEICEATNNFLKKPFSSSSSSTSWRCSIRGKEVIIFQRKFRLQIGLPELQKRLLTICRSHHSSVIKLFGVSSPGNYIYLVYEYVHGANLATCLRNPQNPSYTVLSSWLSRMQIATDIANGLDYIHHCSGLNSESVHGHIKSSSILVTEDSLNAKICHFGTAELCGERVGNEDSRGMRFEGTAGYMAPESQASAFVTQKCDVYAFGVVILELVSGEEALRYVFDKVGGVYKRISVIERAREVVAVGGGELRKWVDKRMKDSYPVEVAEKMVLLGLECVDDDPEKRPHTGLIDVRVSKLYLKSKKWAEKFGLPTDFSVSLAPR</sequence>
<dbReference type="EMBL" id="CAADRP010001596">
    <property type="protein sequence ID" value="VFU43301.1"/>
    <property type="molecule type" value="Genomic_DNA"/>
</dbReference>
<name>A0A6N2M5U7_SALVM</name>
<dbReference type="GO" id="GO:0004672">
    <property type="term" value="F:protein kinase activity"/>
    <property type="evidence" value="ECO:0007669"/>
    <property type="project" value="InterPro"/>
</dbReference>
<feature type="domain" description="Protein kinase" evidence="2">
    <location>
        <begin position="97"/>
        <end position="409"/>
    </location>
</feature>
<accession>A0A6N2M5U7</accession>
<dbReference type="Gene3D" id="3.30.200.20">
    <property type="entry name" value="Phosphorylase Kinase, domain 1"/>
    <property type="match status" value="1"/>
</dbReference>
<feature type="compositionally biased region" description="Polar residues" evidence="1">
    <location>
        <begin position="7"/>
        <end position="16"/>
    </location>
</feature>
<proteinExistence type="predicted"/>